<dbReference type="GO" id="GO:0005829">
    <property type="term" value="C:cytosol"/>
    <property type="evidence" value="ECO:0007669"/>
    <property type="project" value="TreeGrafter"/>
</dbReference>
<reference evidence="5 6" key="1">
    <citation type="journal article" date="2016" name="Nat. Commun.">
        <title>Thousands of microbial genomes shed light on interconnected biogeochemical processes in an aquifer system.</title>
        <authorList>
            <person name="Anantharaman K."/>
            <person name="Brown C.T."/>
            <person name="Hug L.A."/>
            <person name="Sharon I."/>
            <person name="Castelle C.J."/>
            <person name="Probst A.J."/>
            <person name="Thomas B.C."/>
            <person name="Singh A."/>
            <person name="Wilkins M.J."/>
            <person name="Karaoz U."/>
            <person name="Brodie E.L."/>
            <person name="Williams K.H."/>
            <person name="Hubbard S.S."/>
            <person name="Banfield J.F."/>
        </authorList>
    </citation>
    <scope>NUCLEOTIDE SEQUENCE [LARGE SCALE GENOMIC DNA]</scope>
</reference>
<gene>
    <name evidence="5" type="ORF">A3I25_01215</name>
</gene>
<organism evidence="5 6">
    <name type="scientific">Candidatus Nomurabacteria bacterium RIFCSPLOWO2_02_FULL_42_17</name>
    <dbReference type="NCBI Taxonomy" id="1801789"/>
    <lineage>
        <taxon>Bacteria</taxon>
        <taxon>Candidatus Nomuraibacteriota</taxon>
    </lineage>
</organism>
<evidence type="ECO:0000256" key="3">
    <source>
        <dbReference type="ARBA" id="ARBA00025012"/>
    </source>
</evidence>
<dbReference type="InterPro" id="IPR020557">
    <property type="entry name" value="Fumarate_lyase_CS"/>
</dbReference>
<dbReference type="Pfam" id="PF00206">
    <property type="entry name" value="Lyase_1"/>
    <property type="match status" value="1"/>
</dbReference>
<dbReference type="GO" id="GO:0004018">
    <property type="term" value="F:N6-(1,2-dicarboxyethyl)AMP AMP-lyase (fumarate-forming) activity"/>
    <property type="evidence" value="ECO:0007669"/>
    <property type="project" value="InterPro"/>
</dbReference>
<evidence type="ECO:0000259" key="4">
    <source>
        <dbReference type="SMART" id="SM00998"/>
    </source>
</evidence>
<dbReference type="InterPro" id="IPR022761">
    <property type="entry name" value="Fumarate_lyase_N"/>
</dbReference>
<dbReference type="CDD" id="cd01595">
    <property type="entry name" value="Adenylsuccinate_lyase_like"/>
    <property type="match status" value="1"/>
</dbReference>
<name>A0A1F6XSU1_9BACT</name>
<dbReference type="Proteomes" id="UP000177195">
    <property type="component" value="Unassembled WGS sequence"/>
</dbReference>
<evidence type="ECO:0000256" key="1">
    <source>
        <dbReference type="ARBA" id="ARBA00022755"/>
    </source>
</evidence>
<dbReference type="GO" id="GO:0070626">
    <property type="term" value="F:(S)-2-(5-amino-1-(5-phospho-D-ribosyl)imidazole-4-carboxamido) succinate lyase (fumarate-forming) activity"/>
    <property type="evidence" value="ECO:0007669"/>
    <property type="project" value="TreeGrafter"/>
</dbReference>
<dbReference type="PROSITE" id="PS00163">
    <property type="entry name" value="FUMARATE_LYASES"/>
    <property type="match status" value="1"/>
</dbReference>
<proteinExistence type="predicted"/>
<sequence>MKTKKPQIQDRFDCISPADYRYWDEEVACYLSENGFTRYKLLVELALVRILHRYKFCSQKVVKEVRRVCSQITTDEVYEEEDRIGHDIRALVNCIRAKVSESAKPYIHMTATSFDISDTANVARYKDVVEQVLVPALLGLEKVLINITLREAKTVQIGRTHGQHAVPITFGFALAEYVSRLGGSIEVLKSLASELPGKFSGAVGAYNASSLFFEDPEGFEAEVLAELGLTPAEHSTQIVPPEALTRLFCEITIAAGVLANLSDDMRNLQRTEIGEVGEEFEAAQVGSSTMPQKRNPINFENAKSCWKIVMPRIMTVFMDQISEHQRDLTNSASARTYGEIIAYVVSTVKRLARTMNKLTVDHVNLERNLAMQKGLVVAEPLYIILAAQGHPDAHEKVRILTLQAQREKRPLEEVVMNDTELKGYLEKMTPHQQQILSNPSLYTGIAAKKAKAVAKQWKQKLEL</sequence>
<dbReference type="SUPFAM" id="SSF48557">
    <property type="entry name" value="L-aspartase-like"/>
    <property type="match status" value="1"/>
</dbReference>
<dbReference type="Pfam" id="PF08328">
    <property type="entry name" value="ASL_C"/>
    <property type="match status" value="1"/>
</dbReference>
<evidence type="ECO:0000256" key="2">
    <source>
        <dbReference type="ARBA" id="ARBA00023239"/>
    </source>
</evidence>
<dbReference type="InterPro" id="IPR019468">
    <property type="entry name" value="AdenyloSucc_lyase_C"/>
</dbReference>
<dbReference type="InterPro" id="IPR013539">
    <property type="entry name" value="PurB_C"/>
</dbReference>
<dbReference type="PANTHER" id="PTHR43172">
    <property type="entry name" value="ADENYLOSUCCINATE LYASE"/>
    <property type="match status" value="1"/>
</dbReference>
<dbReference type="InterPro" id="IPR008948">
    <property type="entry name" value="L-Aspartase-like"/>
</dbReference>
<dbReference type="Gene3D" id="1.20.200.10">
    <property type="entry name" value="Fumarase/aspartase (Central domain)"/>
    <property type="match status" value="1"/>
</dbReference>
<dbReference type="Gene3D" id="1.10.40.30">
    <property type="entry name" value="Fumarase/aspartase (C-terminal domain)"/>
    <property type="match status" value="1"/>
</dbReference>
<protein>
    <submittedName>
        <fullName evidence="5">Adenylosuccinate lyase</fullName>
    </submittedName>
</protein>
<dbReference type="SMART" id="SM00998">
    <property type="entry name" value="ADSL_C"/>
    <property type="match status" value="1"/>
</dbReference>
<accession>A0A1F6XSU1</accession>
<dbReference type="InterPro" id="IPR024083">
    <property type="entry name" value="Fumarase/histidase_N"/>
</dbReference>
<dbReference type="GO" id="GO:0006188">
    <property type="term" value="P:IMP biosynthetic process"/>
    <property type="evidence" value="ECO:0007669"/>
    <property type="project" value="InterPro"/>
</dbReference>
<feature type="domain" description="Adenylosuccinate lyase C-terminal" evidence="4">
    <location>
        <begin position="373"/>
        <end position="454"/>
    </location>
</feature>
<comment type="caution">
    <text evidence="5">The sequence shown here is derived from an EMBL/GenBank/DDBJ whole genome shotgun (WGS) entry which is preliminary data.</text>
</comment>
<keyword evidence="2 5" id="KW-0456">Lyase</keyword>
<dbReference type="PANTHER" id="PTHR43172:SF1">
    <property type="entry name" value="ADENYLOSUCCINATE LYASE"/>
    <property type="match status" value="1"/>
</dbReference>
<dbReference type="Gene3D" id="1.10.275.10">
    <property type="entry name" value="Fumarase/aspartase (N-terminal domain)"/>
    <property type="match status" value="1"/>
</dbReference>
<dbReference type="InterPro" id="IPR000362">
    <property type="entry name" value="Fumarate_lyase_fam"/>
</dbReference>
<keyword evidence="1" id="KW-0658">Purine biosynthesis</keyword>
<evidence type="ECO:0000313" key="6">
    <source>
        <dbReference type="Proteomes" id="UP000177195"/>
    </source>
</evidence>
<dbReference type="AlphaFoldDB" id="A0A1F6XSU1"/>
<comment type="function">
    <text evidence="3">Catalyzes two reactions in de novo purine nucleotide biosynthesis. Catalyzes the breakdown of 5-aminoimidazole- (N-succinylocarboxamide) ribotide (SAICAR or 2-[5-amino-1-(5-phospho-beta-D-ribosyl)imidazole-4-carboxamido]succinate) to 5-aminoimidazole-4-carboxamide ribotide (AICAR or 5-amino-1-(5-phospho-beta-D-ribosyl)imidazole-4-carboxamide) and fumarate, and of adenylosuccinate (ADS or N(6)-(1,2-dicarboxyethyl)-AMP) to adenosine monophosphate (AMP) and fumarate.</text>
</comment>
<dbReference type="EMBL" id="MFVN01000019">
    <property type="protein sequence ID" value="OGI97161.1"/>
    <property type="molecule type" value="Genomic_DNA"/>
</dbReference>
<dbReference type="GO" id="GO:0044208">
    <property type="term" value="P:'de novo' AMP biosynthetic process"/>
    <property type="evidence" value="ECO:0007669"/>
    <property type="project" value="TreeGrafter"/>
</dbReference>
<dbReference type="PRINTS" id="PR00149">
    <property type="entry name" value="FUMRATELYASE"/>
</dbReference>
<evidence type="ECO:0000313" key="5">
    <source>
        <dbReference type="EMBL" id="OGI97161.1"/>
    </source>
</evidence>